<dbReference type="PRINTS" id="PR00080">
    <property type="entry name" value="SDRFAMILY"/>
</dbReference>
<dbReference type="STRING" id="1073325.SAMN05444483_11423"/>
<dbReference type="AlphaFoldDB" id="A0A1M5KCI7"/>
<dbReference type="OrthoDB" id="9803333at2"/>
<accession>A0A1M5KCI7</accession>
<evidence type="ECO:0000256" key="2">
    <source>
        <dbReference type="ARBA" id="ARBA00023002"/>
    </source>
</evidence>
<dbReference type="Pfam" id="PF13561">
    <property type="entry name" value="adh_short_C2"/>
    <property type="match status" value="1"/>
</dbReference>
<gene>
    <name evidence="4" type="ORF">SAMN05444483_11423</name>
</gene>
<evidence type="ECO:0000256" key="1">
    <source>
        <dbReference type="ARBA" id="ARBA00006484"/>
    </source>
</evidence>
<dbReference type="RefSeq" id="WP_072881067.1">
    <property type="nucleotide sequence ID" value="NZ_FQVT01000014.1"/>
</dbReference>
<dbReference type="PROSITE" id="PS00061">
    <property type="entry name" value="ADH_SHORT"/>
    <property type="match status" value="1"/>
</dbReference>
<keyword evidence="2" id="KW-0560">Oxidoreductase</keyword>
<evidence type="ECO:0000313" key="5">
    <source>
        <dbReference type="Proteomes" id="UP000183945"/>
    </source>
</evidence>
<dbReference type="InterPro" id="IPR020904">
    <property type="entry name" value="Sc_DH/Rdtase_CS"/>
</dbReference>
<dbReference type="PRINTS" id="PR00081">
    <property type="entry name" value="GDHRDH"/>
</dbReference>
<dbReference type="SUPFAM" id="SSF51735">
    <property type="entry name" value="NAD(P)-binding Rossmann-fold domains"/>
    <property type="match status" value="1"/>
</dbReference>
<dbReference type="Proteomes" id="UP000183945">
    <property type="component" value="Unassembled WGS sequence"/>
</dbReference>
<dbReference type="Gene3D" id="3.40.50.720">
    <property type="entry name" value="NAD(P)-binding Rossmann-like Domain"/>
    <property type="match status" value="1"/>
</dbReference>
<comment type="similarity">
    <text evidence="1">Belongs to the short-chain dehydrogenases/reductases (SDR) family.</text>
</comment>
<reference evidence="5" key="1">
    <citation type="submission" date="2016-11" db="EMBL/GenBank/DDBJ databases">
        <authorList>
            <person name="Varghese N."/>
            <person name="Submissions S."/>
        </authorList>
    </citation>
    <scope>NUCLEOTIDE SEQUENCE [LARGE SCALE GENOMIC DNA]</scope>
    <source>
        <strain evidence="5">DSM 24579</strain>
    </source>
</reference>
<dbReference type="PANTHER" id="PTHR48107:SF16">
    <property type="entry name" value="NADPH-DEPENDENT ALDEHYDE REDUCTASE 1, CHLOROPLASTIC"/>
    <property type="match status" value="1"/>
</dbReference>
<evidence type="ECO:0000313" key="4">
    <source>
        <dbReference type="EMBL" id="SHG50492.1"/>
    </source>
</evidence>
<organism evidence="4 5">
    <name type="scientific">Salegentibacter echinorum</name>
    <dbReference type="NCBI Taxonomy" id="1073325"/>
    <lineage>
        <taxon>Bacteria</taxon>
        <taxon>Pseudomonadati</taxon>
        <taxon>Bacteroidota</taxon>
        <taxon>Flavobacteriia</taxon>
        <taxon>Flavobacteriales</taxon>
        <taxon>Flavobacteriaceae</taxon>
        <taxon>Salegentibacter</taxon>
    </lineage>
</organism>
<name>A0A1M5KCI7_SALEC</name>
<protein>
    <submittedName>
        <fullName evidence="4">NAD(P)-dependent dehydrogenase, short-chain alcohol dehydrogenase family</fullName>
    </submittedName>
</protein>
<feature type="region of interest" description="Disordered" evidence="3">
    <location>
        <begin position="1"/>
        <end position="25"/>
    </location>
</feature>
<dbReference type="InterPro" id="IPR002347">
    <property type="entry name" value="SDR_fam"/>
</dbReference>
<dbReference type="NCBIfam" id="NF005214">
    <property type="entry name" value="PRK06701.1"/>
    <property type="match status" value="1"/>
</dbReference>
<dbReference type="PANTHER" id="PTHR48107">
    <property type="entry name" value="NADPH-DEPENDENT ALDEHYDE REDUCTASE-LIKE PROTEIN, CHLOROPLASTIC-RELATED"/>
    <property type="match status" value="1"/>
</dbReference>
<dbReference type="GO" id="GO:0016614">
    <property type="term" value="F:oxidoreductase activity, acting on CH-OH group of donors"/>
    <property type="evidence" value="ECO:0007669"/>
    <property type="project" value="UniProtKB-ARBA"/>
</dbReference>
<proteinExistence type="inferred from homology"/>
<dbReference type="EMBL" id="FQVT01000014">
    <property type="protein sequence ID" value="SHG50492.1"/>
    <property type="molecule type" value="Genomic_DNA"/>
</dbReference>
<dbReference type="CDD" id="cd05355">
    <property type="entry name" value="SDR_c1"/>
    <property type="match status" value="1"/>
</dbReference>
<evidence type="ECO:0000256" key="3">
    <source>
        <dbReference type="SAM" id="MobiDB-lite"/>
    </source>
</evidence>
<sequence length="282" mass="31058">MIQPNKFPEQDQSQPGKQSKMHPEPEIIKKGYKGSSKLEGKIALITGGDSGIGRSVAVHFAREGAQIAIVYLEENEDAEVTKKMVEKEGSNCLILRGDLKKKSFCSALIKKCISVYKKLDILVNNAAVQFPKDEVDNVDFDQIEETFKNNIFPYFYLTKEVLHYLKPGSTIINTASVTAYRGSEHLLDYSSTKGAIVSFTRSLSKMLIDKKIRVNGVAPGPIWTPLIPSTFNDVKNFGKDTPMGRAGQPSEVAPAYVFLASEDSSYITGQFIHVNGGEQIGS</sequence>
<dbReference type="FunFam" id="3.40.50.720:FF:000084">
    <property type="entry name" value="Short-chain dehydrogenase reductase"/>
    <property type="match status" value="1"/>
</dbReference>
<dbReference type="InterPro" id="IPR036291">
    <property type="entry name" value="NAD(P)-bd_dom_sf"/>
</dbReference>
<keyword evidence="5" id="KW-1185">Reference proteome</keyword>